<name>A0ABM8VCX8_9BACL</name>
<dbReference type="Pfam" id="PF00425">
    <property type="entry name" value="Chorismate_bind"/>
    <property type="match status" value="1"/>
</dbReference>
<dbReference type="InterPro" id="IPR015890">
    <property type="entry name" value="Chorismate_C"/>
</dbReference>
<evidence type="ECO:0000313" key="3">
    <source>
        <dbReference type="Proteomes" id="UP000730618"/>
    </source>
</evidence>
<keyword evidence="2" id="KW-0413">Isomerase</keyword>
<dbReference type="Proteomes" id="UP000730618">
    <property type="component" value="Unassembled WGS sequence"/>
</dbReference>
<evidence type="ECO:0000259" key="1">
    <source>
        <dbReference type="Pfam" id="PF00425"/>
    </source>
</evidence>
<dbReference type="PANTHER" id="PTHR11236">
    <property type="entry name" value="AMINOBENZOATE/ANTHRANILATE SYNTHASE"/>
    <property type="match status" value="1"/>
</dbReference>
<dbReference type="EMBL" id="CAJVCE010000002">
    <property type="protein sequence ID" value="CAG7625405.1"/>
    <property type="molecule type" value="Genomic_DNA"/>
</dbReference>
<accession>A0ABM8VCX8</accession>
<reference evidence="2 3" key="1">
    <citation type="submission" date="2021-06" db="EMBL/GenBank/DDBJ databases">
        <authorList>
            <person name="Criscuolo A."/>
        </authorList>
    </citation>
    <scope>NUCLEOTIDE SEQUENCE [LARGE SCALE GENOMIC DNA]</scope>
    <source>
        <strain evidence="3">CIP 111802</strain>
    </source>
</reference>
<proteinExistence type="predicted"/>
<dbReference type="GO" id="GO:0008909">
    <property type="term" value="F:isochorismate synthase activity"/>
    <property type="evidence" value="ECO:0007669"/>
    <property type="project" value="UniProtKB-EC"/>
</dbReference>
<comment type="caution">
    <text evidence="2">The sequence shown here is derived from an EMBL/GenBank/DDBJ whole genome shotgun (WGS) entry which is preliminary data.</text>
</comment>
<gene>
    <name evidence="2" type="primary">menF</name>
    <name evidence="2" type="ORF">PAECIP111802_01166</name>
</gene>
<keyword evidence="3" id="KW-1185">Reference proteome</keyword>
<evidence type="ECO:0000313" key="2">
    <source>
        <dbReference type="EMBL" id="CAG7625405.1"/>
    </source>
</evidence>
<dbReference type="InterPro" id="IPR005802">
    <property type="entry name" value="ADC_synth_comp_1"/>
</dbReference>
<feature type="domain" description="Chorismate-utilising enzyme C-terminal" evidence="1">
    <location>
        <begin position="107"/>
        <end position="362"/>
    </location>
</feature>
<dbReference type="PANTHER" id="PTHR11236:SF50">
    <property type="entry name" value="AMINODEOXYCHORISMATE SYNTHASE COMPONENT 1"/>
    <property type="match status" value="1"/>
</dbReference>
<sequence>MNANPLLVFDFHGNRKIFTSPIAVYCTYDLSEVQSIFDKVQEAINANYFVAGYISYEAASAFSHHYRVKEGTHLPLVWFAVFENPASSHELKESHYQLSRWKSTTSRQQYNQAMKRIKRFISNGETYQVNYTVRLKSSFQGDPYTFYQYLRSVQKASYCAYLHLGQYSILSASPELFFHWDGDNITTKPMKGTSRRGETGEEDRRLEQSLFLSEKDRAENVMIVDLLRNDLSKIAKVGTVKVPALFEIETYPTLFQMTSTVKAITKEGLCLYDIFEALFPCGSITGAPKIRTTAIISDLEQSPREVYCGAIGLIEPGNIATFNVAIRTVIVDSVSGTAEYGVGGGITWGSSDTDEYNEVLTKAKVVTEAMKRKNEASTER</sequence>
<organism evidence="2 3">
    <name type="scientific">Paenibacillus allorhizosphaerae</name>
    <dbReference type="NCBI Taxonomy" id="2849866"/>
    <lineage>
        <taxon>Bacteria</taxon>
        <taxon>Bacillati</taxon>
        <taxon>Bacillota</taxon>
        <taxon>Bacilli</taxon>
        <taxon>Bacillales</taxon>
        <taxon>Paenibacillaceae</taxon>
        <taxon>Paenibacillus</taxon>
    </lineage>
</organism>
<dbReference type="EC" id="5.4.4.2" evidence="2"/>
<protein>
    <submittedName>
        <fullName evidence="2">Isochorismate synthase MenF</fullName>
        <ecNumber evidence="2">5.4.4.2</ecNumber>
    </submittedName>
</protein>
<dbReference type="InterPro" id="IPR019999">
    <property type="entry name" value="Anth_synth_I-like"/>
</dbReference>
<dbReference type="RefSeq" id="WP_218097490.1">
    <property type="nucleotide sequence ID" value="NZ_CAJVCE010000002.1"/>
</dbReference>
<dbReference type="NCBIfam" id="TIGR00553">
    <property type="entry name" value="pabB"/>
    <property type="match status" value="1"/>
</dbReference>